<dbReference type="InParanoid" id="M4BJB2"/>
<reference evidence="2" key="1">
    <citation type="journal article" date="2010" name="Science">
        <title>Signatures of adaptation to obligate biotrophy in the Hyaloperonospora arabidopsidis genome.</title>
        <authorList>
            <person name="Baxter L."/>
            <person name="Tripathy S."/>
            <person name="Ishaque N."/>
            <person name="Boot N."/>
            <person name="Cabral A."/>
            <person name="Kemen E."/>
            <person name="Thines M."/>
            <person name="Ah-Fong A."/>
            <person name="Anderson R."/>
            <person name="Badejoko W."/>
            <person name="Bittner-Eddy P."/>
            <person name="Boore J.L."/>
            <person name="Chibucos M.C."/>
            <person name="Coates M."/>
            <person name="Dehal P."/>
            <person name="Delehaunty K."/>
            <person name="Dong S."/>
            <person name="Downton P."/>
            <person name="Dumas B."/>
            <person name="Fabro G."/>
            <person name="Fronick C."/>
            <person name="Fuerstenberg S.I."/>
            <person name="Fulton L."/>
            <person name="Gaulin E."/>
            <person name="Govers F."/>
            <person name="Hughes L."/>
            <person name="Humphray S."/>
            <person name="Jiang R.H."/>
            <person name="Judelson H."/>
            <person name="Kamoun S."/>
            <person name="Kyung K."/>
            <person name="Meijer H."/>
            <person name="Minx P."/>
            <person name="Morris P."/>
            <person name="Nelson J."/>
            <person name="Phuntumart V."/>
            <person name="Qutob D."/>
            <person name="Rehmany A."/>
            <person name="Rougon-Cardoso A."/>
            <person name="Ryden P."/>
            <person name="Torto-Alalibo T."/>
            <person name="Studholme D."/>
            <person name="Wang Y."/>
            <person name="Win J."/>
            <person name="Wood J."/>
            <person name="Clifton S.W."/>
            <person name="Rogers J."/>
            <person name="Van den Ackerveken G."/>
            <person name="Jones J.D."/>
            <person name="McDowell J.M."/>
            <person name="Beynon J."/>
            <person name="Tyler B.M."/>
        </authorList>
    </citation>
    <scope>NUCLEOTIDE SEQUENCE [LARGE SCALE GENOMIC DNA]</scope>
    <source>
        <strain evidence="2">Emoy2</strain>
    </source>
</reference>
<evidence type="ECO:0000313" key="2">
    <source>
        <dbReference type="Proteomes" id="UP000011713"/>
    </source>
</evidence>
<organism evidence="1 2">
    <name type="scientific">Hyaloperonospora arabidopsidis (strain Emoy2)</name>
    <name type="common">Downy mildew agent</name>
    <name type="synonym">Peronospora arabidopsidis</name>
    <dbReference type="NCBI Taxonomy" id="559515"/>
    <lineage>
        <taxon>Eukaryota</taxon>
        <taxon>Sar</taxon>
        <taxon>Stramenopiles</taxon>
        <taxon>Oomycota</taxon>
        <taxon>Peronosporomycetes</taxon>
        <taxon>Peronosporales</taxon>
        <taxon>Peronosporaceae</taxon>
        <taxon>Hyaloperonospora</taxon>
    </lineage>
</organism>
<name>M4BJB2_HYAAE</name>
<dbReference type="HOGENOM" id="CLU_2042581_0_0_1"/>
<reference evidence="1" key="2">
    <citation type="submission" date="2015-06" db="UniProtKB">
        <authorList>
            <consortium name="EnsemblProtists"/>
        </authorList>
    </citation>
    <scope>IDENTIFICATION</scope>
    <source>
        <strain evidence="1">Emoy2</strain>
    </source>
</reference>
<evidence type="ECO:0000313" key="1">
    <source>
        <dbReference type="EnsemblProtists" id="HpaP806490"/>
    </source>
</evidence>
<dbReference type="EnsemblProtists" id="HpaT806490">
    <property type="protein sequence ID" value="HpaP806490"/>
    <property type="gene ID" value="HpaG806490"/>
</dbReference>
<protein>
    <submittedName>
        <fullName evidence="1">Uncharacterized protein</fullName>
    </submittedName>
</protein>
<sequence>MNSCCSDTERTHWRRRGLVVTIVRLPHVREQMVERRGAKATERAVRGRSAGLVEARGRRVTGFALLNGGRSGSCRGCGWRRLLVVSGDRGRRWEACRCHAMQCGPRSRWSRWSDFSRKNAD</sequence>
<dbReference type="EMBL" id="JH598320">
    <property type="status" value="NOT_ANNOTATED_CDS"/>
    <property type="molecule type" value="Genomic_DNA"/>
</dbReference>
<dbReference type="AlphaFoldDB" id="M4BJB2"/>
<dbReference type="VEuPathDB" id="FungiDB:HpaG806490"/>
<dbReference type="Proteomes" id="UP000011713">
    <property type="component" value="Unassembled WGS sequence"/>
</dbReference>
<proteinExistence type="predicted"/>
<accession>M4BJB2</accession>
<keyword evidence="2" id="KW-1185">Reference proteome</keyword>